<evidence type="ECO:0000313" key="3">
    <source>
        <dbReference type="Proteomes" id="UP000518752"/>
    </source>
</evidence>
<dbReference type="OrthoDB" id="2610860at2759"/>
<accession>A0A8H5HAE3</accession>
<dbReference type="AlphaFoldDB" id="A0A8H5HAE3"/>
<evidence type="ECO:0000313" key="2">
    <source>
        <dbReference type="EMBL" id="KAF5379634.1"/>
    </source>
</evidence>
<gene>
    <name evidence="2" type="ORF">D9757_009204</name>
</gene>
<proteinExistence type="predicted"/>
<comment type="caution">
    <text evidence="2">The sequence shown here is derived from an EMBL/GenBank/DDBJ whole genome shotgun (WGS) entry which is preliminary data.</text>
</comment>
<feature type="region of interest" description="Disordered" evidence="1">
    <location>
        <begin position="265"/>
        <end position="294"/>
    </location>
</feature>
<dbReference type="Proteomes" id="UP000518752">
    <property type="component" value="Unassembled WGS sequence"/>
</dbReference>
<reference evidence="2 3" key="1">
    <citation type="journal article" date="2020" name="ISME J.">
        <title>Uncovering the hidden diversity of litter-decomposition mechanisms in mushroom-forming fungi.</title>
        <authorList>
            <person name="Floudas D."/>
            <person name="Bentzer J."/>
            <person name="Ahren D."/>
            <person name="Johansson T."/>
            <person name="Persson P."/>
            <person name="Tunlid A."/>
        </authorList>
    </citation>
    <scope>NUCLEOTIDE SEQUENCE [LARGE SCALE GENOMIC DNA]</scope>
    <source>
        <strain evidence="2 3">CBS 406.79</strain>
    </source>
</reference>
<organism evidence="2 3">
    <name type="scientific">Collybiopsis confluens</name>
    <dbReference type="NCBI Taxonomy" id="2823264"/>
    <lineage>
        <taxon>Eukaryota</taxon>
        <taxon>Fungi</taxon>
        <taxon>Dikarya</taxon>
        <taxon>Basidiomycota</taxon>
        <taxon>Agaricomycotina</taxon>
        <taxon>Agaricomycetes</taxon>
        <taxon>Agaricomycetidae</taxon>
        <taxon>Agaricales</taxon>
        <taxon>Marasmiineae</taxon>
        <taxon>Omphalotaceae</taxon>
        <taxon>Collybiopsis</taxon>
    </lineage>
</organism>
<protein>
    <submittedName>
        <fullName evidence="2">Uncharacterized protein</fullName>
    </submittedName>
</protein>
<name>A0A8H5HAE3_9AGAR</name>
<feature type="compositionally biased region" description="Basic and acidic residues" evidence="1">
    <location>
        <begin position="267"/>
        <end position="288"/>
    </location>
</feature>
<keyword evidence="3" id="KW-1185">Reference proteome</keyword>
<dbReference type="EMBL" id="JAACJN010000068">
    <property type="protein sequence ID" value="KAF5379634.1"/>
    <property type="molecule type" value="Genomic_DNA"/>
</dbReference>
<sequence length="397" mass="46706">MPSLEPILIGTVFAIAFMLSMRFNPRRTDDTSHALWVLVLHDLCGRHFGRLVPTPQYRIYWSVRDSLHFQDQDPDVTMPDSEILEVIPDFAILLFRGVLSSTTVRKTFMEVLSKFRPTSYFHNNLRVTACFIPLLVELKRPVSRHCSDIDQFMDGLSKLMGNARMQVQSQVYMPSSSSVNHNSDTYSTKAECLFSTPKFYRQSEVIVIAAVGDWWCFRVSKRSHFIVGDGFKFFNYPEEVEIEWEKEEVSDQLLAPAETQQMQLVMKNEESKQDRIKRLNKERDERANQRQKRKEKQQEVYQEWCDFIGSLGNDTSFTVRQMNKYSRLRWNWDDEWRLRVPQQDNFIQPDLPRDRINLHDYHDRPSGLMKLGSGRSRRHLDCIRMFLGPSDCPWLGG</sequence>
<evidence type="ECO:0000256" key="1">
    <source>
        <dbReference type="SAM" id="MobiDB-lite"/>
    </source>
</evidence>